<dbReference type="CDD" id="cd08946">
    <property type="entry name" value="SDR_e"/>
    <property type="match status" value="1"/>
</dbReference>
<dbReference type="InterPro" id="IPR036291">
    <property type="entry name" value="NAD(P)-bd_dom_sf"/>
</dbReference>
<dbReference type="InterPro" id="IPR001509">
    <property type="entry name" value="Epimerase_deHydtase"/>
</dbReference>
<dbReference type="PANTHER" id="PTHR43245">
    <property type="entry name" value="BIFUNCTIONAL POLYMYXIN RESISTANCE PROTEIN ARNA"/>
    <property type="match status" value="1"/>
</dbReference>
<dbReference type="EMBL" id="CP108313">
    <property type="protein sequence ID" value="WTW73382.1"/>
    <property type="molecule type" value="Genomic_DNA"/>
</dbReference>
<protein>
    <submittedName>
        <fullName evidence="2">SDR family oxidoreductase</fullName>
    </submittedName>
</protein>
<reference evidence="2" key="1">
    <citation type="submission" date="2022-10" db="EMBL/GenBank/DDBJ databases">
        <title>The complete genomes of actinobacterial strains from the NBC collection.</title>
        <authorList>
            <person name="Joergensen T.S."/>
            <person name="Alvarez Arevalo M."/>
            <person name="Sterndorff E.B."/>
            <person name="Faurdal D."/>
            <person name="Vuksanovic O."/>
            <person name="Mourched A.-S."/>
            <person name="Charusanti P."/>
            <person name="Shaw S."/>
            <person name="Blin K."/>
            <person name="Weber T."/>
        </authorList>
    </citation>
    <scope>NUCLEOTIDE SEQUENCE</scope>
    <source>
        <strain evidence="2">NBC_00008</strain>
    </source>
</reference>
<dbReference type="AlphaFoldDB" id="A0AAU2W197"/>
<evidence type="ECO:0000313" key="2">
    <source>
        <dbReference type="EMBL" id="WTW73382.1"/>
    </source>
</evidence>
<dbReference type="InterPro" id="IPR050177">
    <property type="entry name" value="Lipid_A_modif_metabolic_enz"/>
</dbReference>
<sequence>MTDPIAPPTVLVTGGAGYIGSVLVRQLLADGARVRALDTQLFGNGLAGVQDPRLEVVTTDIRDDHGFRTAVHGADIVVHLAAVANDPSFDLDPALGRAVNHECLDHVTRLSAEAGVRRFVYASSASVYGVCDAPEVDELQPLAPLTDYSRYKALGEDIVLPMTDTGIETVAVRAATVCGASPRQRLDLTVNLLTAQAVEKRAVTVFGGTQYRPNVHLDDLVAVYRRLVLDASLGPLNGRPLNVGRQNMTVSEIAATVQERVARRLGAPVDVSITATDDTRSYRLTATRLTRLLGIRLRRDVSQAVDEVAAAVLDGTLPDPLNDDRYYNVRSMSARPSGGTW</sequence>
<feature type="domain" description="NAD-dependent epimerase/dehydratase" evidence="1">
    <location>
        <begin position="10"/>
        <end position="232"/>
    </location>
</feature>
<gene>
    <name evidence="2" type="ORF">OG398_36670</name>
</gene>
<proteinExistence type="predicted"/>
<name>A0AAU2W197_9ACTN</name>
<dbReference type="Pfam" id="PF01370">
    <property type="entry name" value="Epimerase"/>
    <property type="match status" value="1"/>
</dbReference>
<dbReference type="Gene3D" id="3.40.50.720">
    <property type="entry name" value="NAD(P)-binding Rossmann-like Domain"/>
    <property type="match status" value="1"/>
</dbReference>
<dbReference type="SUPFAM" id="SSF51735">
    <property type="entry name" value="NAD(P)-binding Rossmann-fold domains"/>
    <property type="match status" value="1"/>
</dbReference>
<organism evidence="2">
    <name type="scientific">Streptomyces sp. NBC_00008</name>
    <dbReference type="NCBI Taxonomy" id="2903610"/>
    <lineage>
        <taxon>Bacteria</taxon>
        <taxon>Bacillati</taxon>
        <taxon>Actinomycetota</taxon>
        <taxon>Actinomycetes</taxon>
        <taxon>Kitasatosporales</taxon>
        <taxon>Streptomycetaceae</taxon>
        <taxon>Streptomyces</taxon>
    </lineage>
</organism>
<dbReference type="PANTHER" id="PTHR43245:SF23">
    <property type="entry name" value="NAD(P)-BINDING DOMAIN-CONTAINING PROTEIN"/>
    <property type="match status" value="1"/>
</dbReference>
<accession>A0AAU2W197</accession>
<evidence type="ECO:0000259" key="1">
    <source>
        <dbReference type="Pfam" id="PF01370"/>
    </source>
</evidence>